<dbReference type="AlphaFoldDB" id="A0AAV7D157"/>
<keyword evidence="2" id="KW-1185">Reference proteome</keyword>
<comment type="caution">
    <text evidence="1">The sequence shown here is derived from an EMBL/GenBank/DDBJ whole genome shotgun (WGS) entry which is preliminary data.</text>
</comment>
<proteinExistence type="predicted"/>
<reference evidence="1" key="1">
    <citation type="thesis" date="2020" institute="ProQuest LLC" country="789 East Eisenhower Parkway, Ann Arbor, MI, USA">
        <title>Comparative Genomics and Chromosome Evolution.</title>
        <authorList>
            <person name="Mudd A.B."/>
        </authorList>
    </citation>
    <scope>NUCLEOTIDE SEQUENCE</scope>
    <source>
        <strain evidence="1">237g6f4</strain>
        <tissue evidence="1">Blood</tissue>
    </source>
</reference>
<evidence type="ECO:0000313" key="2">
    <source>
        <dbReference type="Proteomes" id="UP000824782"/>
    </source>
</evidence>
<protein>
    <submittedName>
        <fullName evidence="1">Uncharacterized protein</fullName>
    </submittedName>
</protein>
<dbReference type="EMBL" id="WNYA01000001">
    <property type="protein sequence ID" value="KAG8591154.1"/>
    <property type="molecule type" value="Genomic_DNA"/>
</dbReference>
<gene>
    <name evidence="1" type="ORF">GDO81_000065</name>
</gene>
<evidence type="ECO:0000313" key="1">
    <source>
        <dbReference type="EMBL" id="KAG8591154.1"/>
    </source>
</evidence>
<name>A0AAV7D157_ENGPU</name>
<organism evidence="1 2">
    <name type="scientific">Engystomops pustulosus</name>
    <name type="common">Tungara frog</name>
    <name type="synonym">Physalaemus pustulosus</name>
    <dbReference type="NCBI Taxonomy" id="76066"/>
    <lineage>
        <taxon>Eukaryota</taxon>
        <taxon>Metazoa</taxon>
        <taxon>Chordata</taxon>
        <taxon>Craniata</taxon>
        <taxon>Vertebrata</taxon>
        <taxon>Euteleostomi</taxon>
        <taxon>Amphibia</taxon>
        <taxon>Batrachia</taxon>
        <taxon>Anura</taxon>
        <taxon>Neobatrachia</taxon>
        <taxon>Hyloidea</taxon>
        <taxon>Leptodactylidae</taxon>
        <taxon>Leiuperinae</taxon>
        <taxon>Engystomops</taxon>
    </lineage>
</organism>
<accession>A0AAV7D157</accession>
<dbReference type="Proteomes" id="UP000824782">
    <property type="component" value="Unassembled WGS sequence"/>
</dbReference>
<sequence length="113" mass="13202">MQRAACREQGKEAKTQVHIHVQTCLIEDIYSEMAYPFKSLQYGYILDLYYSWLKIHSAHNCPVTTKVLKSDLHTTLITIKFDSLACHFMQRQLENCVQILKENSKNNGQTFFN</sequence>